<protein>
    <submittedName>
        <fullName evidence="2">Uncharacterized protein</fullName>
    </submittedName>
</protein>
<feature type="region of interest" description="Disordered" evidence="1">
    <location>
        <begin position="1"/>
        <end position="30"/>
    </location>
</feature>
<proteinExistence type="predicted"/>
<evidence type="ECO:0000313" key="3">
    <source>
        <dbReference type="Proteomes" id="UP001501371"/>
    </source>
</evidence>
<name>A0ABN1UU84_9ACTN</name>
<evidence type="ECO:0000313" key="2">
    <source>
        <dbReference type="EMBL" id="GAA1169337.1"/>
    </source>
</evidence>
<dbReference type="RefSeq" id="WP_344275383.1">
    <property type="nucleotide sequence ID" value="NZ_BAAAKV010000022.1"/>
</dbReference>
<feature type="region of interest" description="Disordered" evidence="1">
    <location>
        <begin position="85"/>
        <end position="113"/>
    </location>
</feature>
<accession>A0ABN1UU84</accession>
<dbReference type="Proteomes" id="UP001501371">
    <property type="component" value="Unassembled WGS sequence"/>
</dbReference>
<evidence type="ECO:0000256" key="1">
    <source>
        <dbReference type="SAM" id="MobiDB-lite"/>
    </source>
</evidence>
<reference evidence="2 3" key="1">
    <citation type="journal article" date="2019" name="Int. J. Syst. Evol. Microbiol.">
        <title>The Global Catalogue of Microorganisms (GCM) 10K type strain sequencing project: providing services to taxonomists for standard genome sequencing and annotation.</title>
        <authorList>
            <consortium name="The Broad Institute Genomics Platform"/>
            <consortium name="The Broad Institute Genome Sequencing Center for Infectious Disease"/>
            <person name="Wu L."/>
            <person name="Ma J."/>
        </authorList>
    </citation>
    <scope>NUCLEOTIDE SEQUENCE [LARGE SCALE GENOMIC DNA]</scope>
    <source>
        <strain evidence="2 3">JCM 12696</strain>
    </source>
</reference>
<keyword evidence="3" id="KW-1185">Reference proteome</keyword>
<dbReference type="EMBL" id="BAAAKV010000022">
    <property type="protein sequence ID" value="GAA1169337.1"/>
    <property type="molecule type" value="Genomic_DNA"/>
</dbReference>
<gene>
    <name evidence="2" type="ORF">GCM10009654_28210</name>
</gene>
<comment type="caution">
    <text evidence="2">The sequence shown here is derived from an EMBL/GenBank/DDBJ whole genome shotgun (WGS) entry which is preliminary data.</text>
</comment>
<sequence length="113" mass="11415">MTQHGAADNGAARDNTAESTTARAGGGAGSSARQRLSLLIAAFGVDGALVVPKDDPGAEGADLAPGAALRWPKCRCGNAVCPDVEPPPAARTPAEELSALVAERNRRSRRGGL</sequence>
<organism evidence="2 3">
    <name type="scientific">Streptomyces hebeiensis</name>
    <dbReference type="NCBI Taxonomy" id="229486"/>
    <lineage>
        <taxon>Bacteria</taxon>
        <taxon>Bacillati</taxon>
        <taxon>Actinomycetota</taxon>
        <taxon>Actinomycetes</taxon>
        <taxon>Kitasatosporales</taxon>
        <taxon>Streptomycetaceae</taxon>
        <taxon>Streptomyces</taxon>
    </lineage>
</organism>